<proteinExistence type="predicted"/>
<gene>
    <name evidence="1" type="ORF">IE53DRAFT_373635</name>
</gene>
<dbReference type="Proteomes" id="UP000245626">
    <property type="component" value="Unassembled WGS sequence"/>
</dbReference>
<protein>
    <submittedName>
        <fullName evidence="1">Aquaporin</fullName>
    </submittedName>
</protein>
<accession>A0ACD0P2H3</accession>
<evidence type="ECO:0000313" key="2">
    <source>
        <dbReference type="Proteomes" id="UP000245626"/>
    </source>
</evidence>
<reference evidence="1 2" key="1">
    <citation type="journal article" date="2018" name="Mol. Biol. Evol.">
        <title>Broad Genomic Sampling Reveals a Smut Pathogenic Ancestry of the Fungal Clade Ustilaginomycotina.</title>
        <authorList>
            <person name="Kijpornyongpan T."/>
            <person name="Mondo S.J."/>
            <person name="Barry K."/>
            <person name="Sandor L."/>
            <person name="Lee J."/>
            <person name="Lipzen A."/>
            <person name="Pangilinan J."/>
            <person name="LaButti K."/>
            <person name="Hainaut M."/>
            <person name="Henrissat B."/>
            <person name="Grigoriev I.V."/>
            <person name="Spatafora J.W."/>
            <person name="Aime M.C."/>
        </authorList>
    </citation>
    <scope>NUCLEOTIDE SEQUENCE [LARGE SCALE GENOMIC DNA]</scope>
    <source>
        <strain evidence="1 2">SA 807</strain>
    </source>
</reference>
<organism evidence="1 2">
    <name type="scientific">Violaceomyces palustris</name>
    <dbReference type="NCBI Taxonomy" id="1673888"/>
    <lineage>
        <taxon>Eukaryota</taxon>
        <taxon>Fungi</taxon>
        <taxon>Dikarya</taxon>
        <taxon>Basidiomycota</taxon>
        <taxon>Ustilaginomycotina</taxon>
        <taxon>Ustilaginomycetes</taxon>
        <taxon>Violaceomycetales</taxon>
        <taxon>Violaceomycetaceae</taxon>
        <taxon>Violaceomyces</taxon>
    </lineage>
</organism>
<name>A0ACD0P2H3_9BASI</name>
<evidence type="ECO:0000313" key="1">
    <source>
        <dbReference type="EMBL" id="PWN52300.1"/>
    </source>
</evidence>
<dbReference type="EMBL" id="KZ819785">
    <property type="protein sequence ID" value="PWN52300.1"/>
    <property type="molecule type" value="Genomic_DNA"/>
</dbReference>
<sequence length="559" mass="61108">MSETTNQFHGFSKAEDVAIETSLDGATTPNSVTGIRLQLPHTPARLSHESDSAPHHFQLVPVQPHELVTGQVVKDEKTGRHYKKIPVAKPAYSLGHTKGAPSTQTSGPRTTGRIGLGHALPTVEQNELYQAEKRSNKGSSTESFTGAGGYSRSSMDANTKEGRALLLQQLRELIHEEVSKANQGHAADIKKHVENVTQGTQQQLEEMLVSETGKRQTIDSDGDSDEKRDELYTENRVETVDPVVAERGLEDCNGDDGGDDDKLEFPNPWAAFRYKMREPFAEFLGSFILMTFGDGINNQVLVSGLIDPATAKGNYLSISFGWGIAVAMGVYVAGGVSGGMLNPAVTITLATFRKFPWRKVPIYIAAQLLGSFMGALCIYGLYINPIRMVDPEQTERTAAFFTTFPAEFLRTPATRMSSFYNEIYASAVLLIVILAIGDSSNTPPPDGMAPIVLLWLIVGIGATLGWQTAYAVNPSRDLGPRIMLWMVGYSPDILWTFDAWYWLWTPTLATITGALLGALIYDTLIYTGGESPINRTWKWSDVRLLPSSKSKSPSGQGEP</sequence>
<keyword evidence="2" id="KW-1185">Reference proteome</keyword>